<dbReference type="EMBL" id="AGXF01000006">
    <property type="protein sequence ID" value="EIY21836.1"/>
    <property type="molecule type" value="Genomic_DNA"/>
</dbReference>
<dbReference type="AlphaFoldDB" id="I9PYL9"/>
<dbReference type="Proteomes" id="UP000002965">
    <property type="component" value="Unassembled WGS sequence"/>
</dbReference>
<keyword evidence="2" id="KW-1185">Reference proteome</keyword>
<sequence length="374" mass="42701">METKTPQSAFEEELLLLRAERKAKRAHIELKANLNVQRYEDDYNRIHNLDNQDYAICSIAGTLGGIIDTFMIGIPHPTKSGVKGGYLDGKIRAWFDKKYPPEVMERLSRTKGAKVPFDAQDNRNLHDAPNVEVDGLSTYYHRLLSLGHDPLLGFIVGVYDILNGKMTTISKTGILTSQEMKIYAERKSYQILDAIKKVWVHLTTDVNTSMGLPVPLMSFFNTLQFGEIGKEKLSIAEVVQGMYYQGYDFQHFCAMSIPTMFIEILVRAAWWIKSTINGNPILKSTPLFIGRKRNPKLDTMLCLSHGIFCAMNAVKVGVTENPCAINYPEWCRFSELLIKEAKYQFIDKSSERLIYVSDRIISDYEQAKKRYIND</sequence>
<evidence type="ECO:0000313" key="2">
    <source>
        <dbReference type="Proteomes" id="UP000002965"/>
    </source>
</evidence>
<reference evidence="1 2" key="1">
    <citation type="submission" date="2012-02" db="EMBL/GenBank/DDBJ databases">
        <title>The Genome Sequence of Bacteroides caccae CL03T12C61.</title>
        <authorList>
            <consortium name="The Broad Institute Genome Sequencing Platform"/>
            <person name="Earl A."/>
            <person name="Ward D."/>
            <person name="Feldgarden M."/>
            <person name="Gevers D."/>
            <person name="Zitomersky N.L."/>
            <person name="Coyne M.J."/>
            <person name="Comstock L.E."/>
            <person name="Young S.K."/>
            <person name="Zeng Q."/>
            <person name="Gargeya S."/>
            <person name="Fitzgerald M."/>
            <person name="Haas B."/>
            <person name="Abouelleil A."/>
            <person name="Alvarado L."/>
            <person name="Arachchi H.M."/>
            <person name="Berlin A."/>
            <person name="Chapman S.B."/>
            <person name="Gearin G."/>
            <person name="Goldberg J."/>
            <person name="Griggs A."/>
            <person name="Gujja S."/>
            <person name="Hansen M."/>
            <person name="Heiman D."/>
            <person name="Howarth C."/>
            <person name="Larimer J."/>
            <person name="Lui A."/>
            <person name="MacDonald P.J.P."/>
            <person name="McCowen C."/>
            <person name="Montmayeur A."/>
            <person name="Murphy C."/>
            <person name="Neiman D."/>
            <person name="Pearson M."/>
            <person name="Priest M."/>
            <person name="Roberts A."/>
            <person name="Saif S."/>
            <person name="Shea T."/>
            <person name="Sisk P."/>
            <person name="Stolte C."/>
            <person name="Sykes S."/>
            <person name="Wortman J."/>
            <person name="Nusbaum C."/>
            <person name="Birren B."/>
        </authorList>
    </citation>
    <scope>NUCLEOTIDE SEQUENCE [LARGE SCALE GENOMIC DNA]</scope>
    <source>
        <strain evidence="1 2">CL03T12C61</strain>
    </source>
</reference>
<comment type="caution">
    <text evidence="1">The sequence shown here is derived from an EMBL/GenBank/DDBJ whole genome shotgun (WGS) entry which is preliminary data.</text>
</comment>
<dbReference type="PATRIC" id="fig|997873.3.peg.1650"/>
<accession>I9PYL9</accession>
<gene>
    <name evidence="1" type="ORF">HMPREF1061_01567</name>
</gene>
<protein>
    <submittedName>
        <fullName evidence="1">Uncharacterized protein</fullName>
    </submittedName>
</protein>
<dbReference type="HOGENOM" id="CLU_048740_0_0_10"/>
<dbReference type="GeneID" id="75114237"/>
<evidence type="ECO:0000313" key="1">
    <source>
        <dbReference type="EMBL" id="EIY21836.1"/>
    </source>
</evidence>
<name>I9PYL9_9BACE</name>
<dbReference type="OrthoDB" id="3193516at2"/>
<proteinExistence type="predicted"/>
<dbReference type="RefSeq" id="WP_005680833.1">
    <property type="nucleotide sequence ID" value="NZ_CP072258.1"/>
</dbReference>
<organism evidence="1 2">
    <name type="scientific">Bacteroides caccae CL03T12C61</name>
    <dbReference type="NCBI Taxonomy" id="997873"/>
    <lineage>
        <taxon>Bacteria</taxon>
        <taxon>Pseudomonadati</taxon>
        <taxon>Bacteroidota</taxon>
        <taxon>Bacteroidia</taxon>
        <taxon>Bacteroidales</taxon>
        <taxon>Bacteroidaceae</taxon>
        <taxon>Bacteroides</taxon>
    </lineage>
</organism>